<dbReference type="GO" id="GO:0005680">
    <property type="term" value="C:anaphase-promoting complex"/>
    <property type="evidence" value="ECO:0007669"/>
    <property type="project" value="InterPro"/>
</dbReference>
<keyword evidence="2" id="KW-0498">Mitosis</keyword>
<gene>
    <name evidence="6" type="primary">RvY_06565</name>
    <name evidence="6" type="synonym">RvY_06565.1</name>
    <name evidence="6" type="ORF">RvY_06565-1</name>
</gene>
<comment type="caution">
    <text evidence="6">The sequence shown here is derived from an EMBL/GenBank/DDBJ whole genome shotgun (WGS) entry which is preliminary data.</text>
</comment>
<proteinExistence type="predicted"/>
<dbReference type="InterPro" id="IPR015943">
    <property type="entry name" value="WD40/YVTN_repeat-like_dom_sf"/>
</dbReference>
<dbReference type="GO" id="GO:0034399">
    <property type="term" value="C:nuclear periphery"/>
    <property type="evidence" value="ECO:0007669"/>
    <property type="project" value="TreeGrafter"/>
</dbReference>
<evidence type="ECO:0000256" key="2">
    <source>
        <dbReference type="ARBA" id="ARBA00022776"/>
    </source>
</evidence>
<evidence type="ECO:0000256" key="4">
    <source>
        <dbReference type="ARBA" id="ARBA00023306"/>
    </source>
</evidence>
<keyword evidence="1" id="KW-0132">Cell division</keyword>
<reference evidence="6 7" key="1">
    <citation type="journal article" date="2016" name="Nat. Commun.">
        <title>Extremotolerant tardigrade genome and improved radiotolerance of human cultured cells by tardigrade-unique protein.</title>
        <authorList>
            <person name="Hashimoto T."/>
            <person name="Horikawa D.D."/>
            <person name="Saito Y."/>
            <person name="Kuwahara H."/>
            <person name="Kozuka-Hata H."/>
            <person name="Shin-I T."/>
            <person name="Minakuchi Y."/>
            <person name="Ohishi K."/>
            <person name="Motoyama A."/>
            <person name="Aizu T."/>
            <person name="Enomoto A."/>
            <person name="Kondo K."/>
            <person name="Tanaka S."/>
            <person name="Hara Y."/>
            <person name="Koshikawa S."/>
            <person name="Sagara H."/>
            <person name="Miura T."/>
            <person name="Yokobori S."/>
            <person name="Miyagawa K."/>
            <person name="Suzuki Y."/>
            <person name="Kubo T."/>
            <person name="Oyama M."/>
            <person name="Kohara Y."/>
            <person name="Fujiyama A."/>
            <person name="Arakawa K."/>
            <person name="Katayama T."/>
            <person name="Toyoda A."/>
            <person name="Kunieda T."/>
        </authorList>
    </citation>
    <scope>NUCLEOTIDE SEQUENCE [LARGE SCALE GENOMIC DNA]</scope>
    <source>
        <strain evidence="6 7">YOKOZUNA-1</strain>
    </source>
</reference>
<dbReference type="Gene3D" id="2.130.10.10">
    <property type="entry name" value="YVTN repeat-like/Quinoprotein amine dehydrogenase"/>
    <property type="match status" value="1"/>
</dbReference>
<evidence type="ECO:0000256" key="1">
    <source>
        <dbReference type="ARBA" id="ARBA00022618"/>
    </source>
</evidence>
<evidence type="ECO:0000256" key="3">
    <source>
        <dbReference type="ARBA" id="ARBA00022786"/>
    </source>
</evidence>
<sequence length="146" mass="16625">MDCFQDKSAGHKVTHVALSIKQDLIAYSTVREVLVYNNDWMKLASYKSQSFLTNETVCRLAWRPDGRALAIGYSSGKVLVKNVETHETIAELDLESKIDLLDWAPSYWTQADMDYFTSQRIFQDKTESYIQEVELSKSSNVGGESQ</sequence>
<dbReference type="AlphaFoldDB" id="A0A1D1V589"/>
<keyword evidence="7" id="KW-1185">Reference proteome</keyword>
<dbReference type="GO" id="GO:0031145">
    <property type="term" value="P:anaphase-promoting complex-dependent catabolic process"/>
    <property type="evidence" value="ECO:0007669"/>
    <property type="project" value="InterPro"/>
</dbReference>
<dbReference type="STRING" id="947166.A0A1D1V589"/>
<dbReference type="InterPro" id="IPR036322">
    <property type="entry name" value="WD40_repeat_dom_sf"/>
</dbReference>
<dbReference type="EMBL" id="BDGG01000003">
    <property type="protein sequence ID" value="GAU94857.1"/>
    <property type="molecule type" value="Genomic_DNA"/>
</dbReference>
<dbReference type="GO" id="GO:0051301">
    <property type="term" value="P:cell division"/>
    <property type="evidence" value="ECO:0007669"/>
    <property type="project" value="UniProtKB-KW"/>
</dbReference>
<dbReference type="Proteomes" id="UP000186922">
    <property type="component" value="Unassembled WGS sequence"/>
</dbReference>
<dbReference type="Pfam" id="PF12894">
    <property type="entry name" value="ANAPC4_WD40"/>
    <property type="match status" value="1"/>
</dbReference>
<dbReference type="PANTHER" id="PTHR13260:SF0">
    <property type="entry name" value="ANAPHASE-PROMOTING COMPLEX SUBUNIT 4"/>
    <property type="match status" value="1"/>
</dbReference>
<evidence type="ECO:0000313" key="7">
    <source>
        <dbReference type="Proteomes" id="UP000186922"/>
    </source>
</evidence>
<evidence type="ECO:0000313" key="6">
    <source>
        <dbReference type="EMBL" id="GAU94857.1"/>
    </source>
</evidence>
<name>A0A1D1V589_RAMVA</name>
<feature type="domain" description="Anaphase-promoting complex subunit 4-like WD40" evidence="5">
    <location>
        <begin position="18"/>
        <end position="104"/>
    </location>
</feature>
<dbReference type="InterPro" id="IPR024977">
    <property type="entry name" value="Apc4-like_WD40_dom"/>
</dbReference>
<dbReference type="GO" id="GO:0070979">
    <property type="term" value="P:protein K11-linked ubiquitination"/>
    <property type="evidence" value="ECO:0007669"/>
    <property type="project" value="TreeGrafter"/>
</dbReference>
<dbReference type="PANTHER" id="PTHR13260">
    <property type="entry name" value="ANAPHASE PROMOTING COMPLEX SUBUNIT 4 APC4"/>
    <property type="match status" value="1"/>
</dbReference>
<accession>A0A1D1V589</accession>
<keyword evidence="4" id="KW-0131">Cell cycle</keyword>
<protein>
    <recommendedName>
        <fullName evidence="5">Anaphase-promoting complex subunit 4-like WD40 domain-containing protein</fullName>
    </recommendedName>
</protein>
<dbReference type="SUPFAM" id="SSF50978">
    <property type="entry name" value="WD40 repeat-like"/>
    <property type="match status" value="1"/>
</dbReference>
<evidence type="ECO:0000259" key="5">
    <source>
        <dbReference type="Pfam" id="PF12894"/>
    </source>
</evidence>
<dbReference type="InterPro" id="IPR024789">
    <property type="entry name" value="APC4"/>
</dbReference>
<keyword evidence="3" id="KW-0833">Ubl conjugation pathway</keyword>
<dbReference type="OrthoDB" id="2110451at2759"/>
<organism evidence="6 7">
    <name type="scientific">Ramazzottius varieornatus</name>
    <name type="common">Water bear</name>
    <name type="synonym">Tardigrade</name>
    <dbReference type="NCBI Taxonomy" id="947166"/>
    <lineage>
        <taxon>Eukaryota</taxon>
        <taxon>Metazoa</taxon>
        <taxon>Ecdysozoa</taxon>
        <taxon>Tardigrada</taxon>
        <taxon>Eutardigrada</taxon>
        <taxon>Parachela</taxon>
        <taxon>Hypsibioidea</taxon>
        <taxon>Ramazzottiidae</taxon>
        <taxon>Ramazzottius</taxon>
    </lineage>
</organism>